<comment type="catalytic activity">
    <reaction evidence="6">
        <text>(sulfur carrier)-H + L-cysteine = (sulfur carrier)-SH + L-alanine</text>
        <dbReference type="Rhea" id="RHEA:43892"/>
        <dbReference type="Rhea" id="RHEA-COMP:14737"/>
        <dbReference type="Rhea" id="RHEA-COMP:14739"/>
        <dbReference type="ChEBI" id="CHEBI:29917"/>
        <dbReference type="ChEBI" id="CHEBI:35235"/>
        <dbReference type="ChEBI" id="CHEBI:57972"/>
        <dbReference type="ChEBI" id="CHEBI:64428"/>
        <dbReference type="EC" id="2.8.1.7"/>
    </reaction>
</comment>
<dbReference type="InterPro" id="IPR015422">
    <property type="entry name" value="PyrdxlP-dep_Trfase_small"/>
</dbReference>
<comment type="cofactor">
    <cofactor evidence="1">
        <name>pyridoxal 5'-phosphate</name>
        <dbReference type="ChEBI" id="CHEBI:597326"/>
    </cofactor>
</comment>
<dbReference type="AlphaFoldDB" id="A0AAE5H6X2"/>
<evidence type="ECO:0000256" key="2">
    <source>
        <dbReference type="ARBA" id="ARBA00010447"/>
    </source>
</evidence>
<dbReference type="Proteomes" id="UP000822184">
    <property type="component" value="Unassembled WGS sequence"/>
</dbReference>
<evidence type="ECO:0000259" key="7">
    <source>
        <dbReference type="Pfam" id="PF00266"/>
    </source>
</evidence>
<evidence type="ECO:0000256" key="4">
    <source>
        <dbReference type="ARBA" id="ARBA00022679"/>
    </source>
</evidence>
<sequence>MNNIDFLKDFPVLRANENGERLVYLDSGATTQKPVQVLEAIENYYKVSNANPHRGAYKLSIDATQAYDDSREKIRNFIDAEFSKEVIFTKNATEGFNLIASSYGMNNINEGDEIVISIAEHHSNLIPWQIVARAKKATLKYMYVNENGEIPEEEIKEKITEKTKLVSITQVSNALGTINPVKEIIEYAHSKGAKVIVDGSQSVPHMKVSVRDLDADFLVFSGHKLLGPMGIGVVYGKKELLESMPPYIVGGDMIEYVYEQEATFAELPSKFEGGTQNVEGAVGLAAAIDYLENIGIDKIDEMERELTSYALEKFQELSYVKLYGPKDLSHRGGIISFDIEGVHPHDVASVFDSHGVAIRSGNHCAQPLMRYMGINATCRASFYFYNTKEDVDKLIEATKKTYEMFLKWR</sequence>
<comment type="caution">
    <text evidence="8">The sequence shown here is derived from an EMBL/GenBank/DDBJ whole genome shotgun (WGS) entry which is preliminary data.</text>
</comment>
<evidence type="ECO:0000313" key="9">
    <source>
        <dbReference type="Proteomes" id="UP000822184"/>
    </source>
</evidence>
<dbReference type="InterPro" id="IPR000192">
    <property type="entry name" value="Aminotrans_V_dom"/>
</dbReference>
<organism evidence="8 9">
    <name type="scientific">Clostridium beijerinckii</name>
    <name type="common">Clostridium MP</name>
    <dbReference type="NCBI Taxonomy" id="1520"/>
    <lineage>
        <taxon>Bacteria</taxon>
        <taxon>Bacillati</taxon>
        <taxon>Bacillota</taxon>
        <taxon>Clostridia</taxon>
        <taxon>Eubacteriales</taxon>
        <taxon>Clostridiaceae</taxon>
        <taxon>Clostridium</taxon>
    </lineage>
</organism>
<evidence type="ECO:0000256" key="5">
    <source>
        <dbReference type="ARBA" id="ARBA00022898"/>
    </source>
</evidence>
<protein>
    <recommendedName>
        <fullName evidence="3">cysteine desulfurase</fullName>
        <ecNumber evidence="3">2.8.1.7</ecNumber>
    </recommendedName>
</protein>
<comment type="similarity">
    <text evidence="2">Belongs to the class-V pyridoxal-phosphate-dependent aminotransferase family. Csd subfamily.</text>
</comment>
<name>A0AAE5H6X2_CLOBE</name>
<evidence type="ECO:0000256" key="1">
    <source>
        <dbReference type="ARBA" id="ARBA00001933"/>
    </source>
</evidence>
<gene>
    <name evidence="8" type="ORF">BCD95_003871</name>
</gene>
<dbReference type="GO" id="GO:0006534">
    <property type="term" value="P:cysteine metabolic process"/>
    <property type="evidence" value="ECO:0007669"/>
    <property type="project" value="InterPro"/>
</dbReference>
<dbReference type="PIRSF" id="PIRSF005572">
    <property type="entry name" value="NifS"/>
    <property type="match status" value="1"/>
</dbReference>
<evidence type="ECO:0000256" key="3">
    <source>
        <dbReference type="ARBA" id="ARBA00012239"/>
    </source>
</evidence>
<dbReference type="NCBIfam" id="TIGR01979">
    <property type="entry name" value="sufS"/>
    <property type="match status" value="1"/>
</dbReference>
<dbReference type="RefSeq" id="WP_077855294.1">
    <property type="nucleotide sequence ID" value="NZ_JABTDW010000001.1"/>
</dbReference>
<dbReference type="InterPro" id="IPR010970">
    <property type="entry name" value="Cys_dSase_SufS"/>
</dbReference>
<evidence type="ECO:0000256" key="6">
    <source>
        <dbReference type="ARBA" id="ARBA00050776"/>
    </source>
</evidence>
<dbReference type="InterPro" id="IPR015421">
    <property type="entry name" value="PyrdxlP-dep_Trfase_major"/>
</dbReference>
<feature type="domain" description="Aminotransferase class V" evidence="7">
    <location>
        <begin position="23"/>
        <end position="394"/>
    </location>
</feature>
<keyword evidence="5" id="KW-0663">Pyridoxal phosphate</keyword>
<keyword evidence="4 8" id="KW-0808">Transferase</keyword>
<keyword evidence="8" id="KW-0456">Lyase</keyword>
<dbReference type="Gene3D" id="3.90.1150.10">
    <property type="entry name" value="Aspartate Aminotransferase, domain 1"/>
    <property type="match status" value="1"/>
</dbReference>
<dbReference type="EMBL" id="JABTDW010000001">
    <property type="protein sequence ID" value="NSB15612.1"/>
    <property type="molecule type" value="Genomic_DNA"/>
</dbReference>
<dbReference type="InterPro" id="IPR016454">
    <property type="entry name" value="Cysteine_dSase"/>
</dbReference>
<dbReference type="Gene3D" id="3.40.640.10">
    <property type="entry name" value="Type I PLP-dependent aspartate aminotransferase-like (Major domain)"/>
    <property type="match status" value="1"/>
</dbReference>
<dbReference type="GO" id="GO:0031071">
    <property type="term" value="F:cysteine desulfurase activity"/>
    <property type="evidence" value="ECO:0007669"/>
    <property type="project" value="UniProtKB-EC"/>
</dbReference>
<dbReference type="InterPro" id="IPR015424">
    <property type="entry name" value="PyrdxlP-dep_Trfase"/>
</dbReference>
<dbReference type="CDD" id="cd06453">
    <property type="entry name" value="SufS_like"/>
    <property type="match status" value="1"/>
</dbReference>
<evidence type="ECO:0000313" key="8">
    <source>
        <dbReference type="EMBL" id="NSB15612.1"/>
    </source>
</evidence>
<dbReference type="GO" id="GO:0030170">
    <property type="term" value="F:pyridoxal phosphate binding"/>
    <property type="evidence" value="ECO:0007669"/>
    <property type="project" value="InterPro"/>
</dbReference>
<reference evidence="8" key="1">
    <citation type="submission" date="2020-06" db="EMBL/GenBank/DDBJ databases">
        <title>Genomic insights into acetone-butanol-ethanol (ABE) fermentation by sequencing solventogenic clostridia strains.</title>
        <authorList>
            <person name="Brown S."/>
        </authorList>
    </citation>
    <scope>NUCLEOTIDE SEQUENCE</scope>
    <source>
        <strain evidence="8">DJ123</strain>
    </source>
</reference>
<dbReference type="PANTHER" id="PTHR43586:SF8">
    <property type="entry name" value="CYSTEINE DESULFURASE 1, CHLOROPLASTIC"/>
    <property type="match status" value="1"/>
</dbReference>
<dbReference type="Pfam" id="PF00266">
    <property type="entry name" value="Aminotran_5"/>
    <property type="match status" value="1"/>
</dbReference>
<dbReference type="SUPFAM" id="SSF53383">
    <property type="entry name" value="PLP-dependent transferases"/>
    <property type="match status" value="1"/>
</dbReference>
<accession>A0AAE5H6X2</accession>
<proteinExistence type="inferred from homology"/>
<dbReference type="GO" id="GO:0016829">
    <property type="term" value="F:lyase activity"/>
    <property type="evidence" value="ECO:0007669"/>
    <property type="project" value="UniProtKB-KW"/>
</dbReference>
<dbReference type="PANTHER" id="PTHR43586">
    <property type="entry name" value="CYSTEINE DESULFURASE"/>
    <property type="match status" value="1"/>
</dbReference>
<dbReference type="EC" id="2.8.1.7" evidence="3"/>